<keyword evidence="2" id="KW-1185">Reference proteome</keyword>
<evidence type="ECO:0000313" key="1">
    <source>
        <dbReference type="EMBL" id="KAJ7558403.1"/>
    </source>
</evidence>
<proteinExistence type="predicted"/>
<name>A0ACC2DVQ1_DIPCM</name>
<sequence>MAPLSSSYSSFSLSRYCEAPAMAATVLATFPALLSDAASSSFSAFSLRSHSSRSSASISSMLMGSLPERKFVRSHMARPSQATSAEGCRCLDRRQLLGISTILPFLGLGVSDFAFGLLEADDDEALLEKVKVDRQKRLQKREALNSFKKETASVQNAVYNLSRVGEALDVSDYKTASSILGASSGDAEWVVQVKDALLKVSMSADEQVEADQFSSSLSSLQTAVSKQDPNSSKSAFVASASALEKWSFLTGLFEQIKGL</sequence>
<evidence type="ECO:0000313" key="2">
    <source>
        <dbReference type="Proteomes" id="UP001162992"/>
    </source>
</evidence>
<dbReference type="Proteomes" id="UP001162992">
    <property type="component" value="Chromosome 4"/>
</dbReference>
<gene>
    <name evidence="1" type="ORF">O6H91_04G037500</name>
</gene>
<organism evidence="1 2">
    <name type="scientific">Diphasiastrum complanatum</name>
    <name type="common">Issler's clubmoss</name>
    <name type="synonym">Lycopodium complanatum</name>
    <dbReference type="NCBI Taxonomy" id="34168"/>
    <lineage>
        <taxon>Eukaryota</taxon>
        <taxon>Viridiplantae</taxon>
        <taxon>Streptophyta</taxon>
        <taxon>Embryophyta</taxon>
        <taxon>Tracheophyta</taxon>
        <taxon>Lycopodiopsida</taxon>
        <taxon>Lycopodiales</taxon>
        <taxon>Lycopodiaceae</taxon>
        <taxon>Lycopodioideae</taxon>
        <taxon>Diphasiastrum</taxon>
    </lineage>
</organism>
<comment type="caution">
    <text evidence="1">The sequence shown here is derived from an EMBL/GenBank/DDBJ whole genome shotgun (WGS) entry which is preliminary data.</text>
</comment>
<protein>
    <submittedName>
        <fullName evidence="1">Uncharacterized protein</fullName>
    </submittedName>
</protein>
<dbReference type="EMBL" id="CM055095">
    <property type="protein sequence ID" value="KAJ7558403.1"/>
    <property type="molecule type" value="Genomic_DNA"/>
</dbReference>
<reference evidence="2" key="1">
    <citation type="journal article" date="2024" name="Proc. Natl. Acad. Sci. U.S.A.">
        <title>Extraordinary preservation of gene collinearity over three hundred million years revealed in homosporous lycophytes.</title>
        <authorList>
            <person name="Li C."/>
            <person name="Wickell D."/>
            <person name="Kuo L.Y."/>
            <person name="Chen X."/>
            <person name="Nie B."/>
            <person name="Liao X."/>
            <person name="Peng D."/>
            <person name="Ji J."/>
            <person name="Jenkins J."/>
            <person name="Williams M."/>
            <person name="Shu S."/>
            <person name="Plott C."/>
            <person name="Barry K."/>
            <person name="Rajasekar S."/>
            <person name="Grimwood J."/>
            <person name="Han X."/>
            <person name="Sun S."/>
            <person name="Hou Z."/>
            <person name="He W."/>
            <person name="Dai G."/>
            <person name="Sun C."/>
            <person name="Schmutz J."/>
            <person name="Leebens-Mack J.H."/>
            <person name="Li F.W."/>
            <person name="Wang L."/>
        </authorList>
    </citation>
    <scope>NUCLEOTIDE SEQUENCE [LARGE SCALE GENOMIC DNA]</scope>
    <source>
        <strain evidence="2">cv. PW_Plant_1</strain>
    </source>
</reference>
<accession>A0ACC2DVQ1</accession>